<dbReference type="STRING" id="582692.SAMN05720606_118102"/>
<dbReference type="GO" id="GO:0015171">
    <property type="term" value="F:amino acid transmembrane transporter activity"/>
    <property type="evidence" value="ECO:0007669"/>
    <property type="project" value="TreeGrafter"/>
</dbReference>
<dbReference type="EMBL" id="FMVM01000018">
    <property type="protein sequence ID" value="SCZ06292.1"/>
    <property type="molecule type" value="Genomic_DNA"/>
</dbReference>
<feature type="transmembrane region" description="Helical" evidence="6">
    <location>
        <begin position="106"/>
        <end position="134"/>
    </location>
</feature>
<accession>A0A1G5L096</accession>
<keyword evidence="2" id="KW-1003">Cell membrane</keyword>
<evidence type="ECO:0000313" key="7">
    <source>
        <dbReference type="EMBL" id="SCZ06292.1"/>
    </source>
</evidence>
<dbReference type="PANTHER" id="PTHR30086:SF20">
    <property type="entry name" value="ARGININE EXPORTER PROTEIN ARGO-RELATED"/>
    <property type="match status" value="1"/>
</dbReference>
<keyword evidence="5 6" id="KW-0472">Membrane</keyword>
<keyword evidence="4 6" id="KW-1133">Transmembrane helix</keyword>
<evidence type="ECO:0000313" key="8">
    <source>
        <dbReference type="Proteomes" id="UP000198538"/>
    </source>
</evidence>
<dbReference type="AlphaFoldDB" id="A0A1G5L096"/>
<dbReference type="GO" id="GO:0005886">
    <property type="term" value="C:plasma membrane"/>
    <property type="evidence" value="ECO:0007669"/>
    <property type="project" value="UniProtKB-SubCell"/>
</dbReference>
<sequence length="196" mass="22251">MDILSLVTYAMISSFTPGPNNIISMTRAREHGFRSTFPYIRGVAAGCLLIMMLSSYFNLALYQYIPAITPFLNVFGCIYMLYLAFKIMRSTSSKSEPEHNSKKTRYSFWFGFSLQLINPKVILYALTALSVFVLPHAQSHHQLLGYSLLLTLIGISANLTWALGGRLFQRFLLKYERPFNIVMGLLLIWTAVSLIT</sequence>
<evidence type="ECO:0000256" key="4">
    <source>
        <dbReference type="ARBA" id="ARBA00022989"/>
    </source>
</evidence>
<protein>
    <submittedName>
        <fullName evidence="7">Threonine/homoserine/homoserine lactone efflux protein</fullName>
    </submittedName>
</protein>
<gene>
    <name evidence="7" type="ORF">SAMN05720606_118102</name>
</gene>
<evidence type="ECO:0000256" key="2">
    <source>
        <dbReference type="ARBA" id="ARBA00022475"/>
    </source>
</evidence>
<name>A0A1G5L096_9BACL</name>
<feature type="transmembrane region" description="Helical" evidence="6">
    <location>
        <begin position="146"/>
        <end position="167"/>
    </location>
</feature>
<dbReference type="Proteomes" id="UP000198538">
    <property type="component" value="Unassembled WGS sequence"/>
</dbReference>
<feature type="transmembrane region" description="Helical" evidence="6">
    <location>
        <begin position="63"/>
        <end position="85"/>
    </location>
</feature>
<evidence type="ECO:0000256" key="3">
    <source>
        <dbReference type="ARBA" id="ARBA00022692"/>
    </source>
</evidence>
<dbReference type="InterPro" id="IPR001123">
    <property type="entry name" value="LeuE-type"/>
</dbReference>
<proteinExistence type="predicted"/>
<evidence type="ECO:0000256" key="1">
    <source>
        <dbReference type="ARBA" id="ARBA00004651"/>
    </source>
</evidence>
<organism evidence="7 8">
    <name type="scientific">Paenibacillus polysaccharolyticus</name>
    <dbReference type="NCBI Taxonomy" id="582692"/>
    <lineage>
        <taxon>Bacteria</taxon>
        <taxon>Bacillati</taxon>
        <taxon>Bacillota</taxon>
        <taxon>Bacilli</taxon>
        <taxon>Bacillales</taxon>
        <taxon>Paenibacillaceae</taxon>
        <taxon>Paenibacillus</taxon>
    </lineage>
</organism>
<keyword evidence="8" id="KW-1185">Reference proteome</keyword>
<feature type="transmembrane region" description="Helical" evidence="6">
    <location>
        <begin position="179"/>
        <end position="195"/>
    </location>
</feature>
<evidence type="ECO:0000256" key="5">
    <source>
        <dbReference type="ARBA" id="ARBA00023136"/>
    </source>
</evidence>
<evidence type="ECO:0000256" key="6">
    <source>
        <dbReference type="SAM" id="Phobius"/>
    </source>
</evidence>
<keyword evidence="3 6" id="KW-0812">Transmembrane</keyword>
<dbReference type="RefSeq" id="WP_090924046.1">
    <property type="nucleotide sequence ID" value="NZ_FMVM01000018.1"/>
</dbReference>
<dbReference type="PANTHER" id="PTHR30086">
    <property type="entry name" value="ARGININE EXPORTER PROTEIN ARGO"/>
    <property type="match status" value="1"/>
</dbReference>
<dbReference type="Pfam" id="PF01810">
    <property type="entry name" value="LysE"/>
    <property type="match status" value="1"/>
</dbReference>
<dbReference type="GO" id="GO:0033228">
    <property type="term" value="P:cysteine export across plasma membrane"/>
    <property type="evidence" value="ECO:0007669"/>
    <property type="project" value="TreeGrafter"/>
</dbReference>
<reference evidence="8" key="1">
    <citation type="submission" date="2016-10" db="EMBL/GenBank/DDBJ databases">
        <authorList>
            <person name="Varghese N."/>
            <person name="Submissions S."/>
        </authorList>
    </citation>
    <scope>NUCLEOTIDE SEQUENCE [LARGE SCALE GENOMIC DNA]</scope>
    <source>
        <strain evidence="8">BL9</strain>
    </source>
</reference>
<comment type="subcellular location">
    <subcellularLocation>
        <location evidence="1">Cell membrane</location>
        <topology evidence="1">Multi-pass membrane protein</topology>
    </subcellularLocation>
</comment>
<feature type="transmembrane region" description="Helical" evidence="6">
    <location>
        <begin position="39"/>
        <end position="57"/>
    </location>
</feature>